<reference evidence="1" key="1">
    <citation type="submission" date="2014-09" db="EMBL/GenBank/DDBJ databases">
        <authorList>
            <person name="Magalhaes I.L.F."/>
            <person name="Oliveira U."/>
            <person name="Santos F.R."/>
            <person name="Vidigal T.H.D.A."/>
            <person name="Brescovit A.D."/>
            <person name="Santos A.J."/>
        </authorList>
    </citation>
    <scope>NUCLEOTIDE SEQUENCE</scope>
    <source>
        <tissue evidence="1">Shoot tissue taken approximately 20 cm above the soil surface</tissue>
    </source>
</reference>
<name>A0A0A9BLT5_ARUDO</name>
<sequence>MASNPRMLRLGSASRSAFPFLDLSMIDPSQPCTKQSWWCIRSRDGMSVESSIWMSFISARTTSSAIGHVAR</sequence>
<accession>A0A0A9BLT5</accession>
<dbReference type="AlphaFoldDB" id="A0A0A9BLT5"/>
<organism evidence="1">
    <name type="scientific">Arundo donax</name>
    <name type="common">Giant reed</name>
    <name type="synonym">Donax arundinaceus</name>
    <dbReference type="NCBI Taxonomy" id="35708"/>
    <lineage>
        <taxon>Eukaryota</taxon>
        <taxon>Viridiplantae</taxon>
        <taxon>Streptophyta</taxon>
        <taxon>Embryophyta</taxon>
        <taxon>Tracheophyta</taxon>
        <taxon>Spermatophyta</taxon>
        <taxon>Magnoliopsida</taxon>
        <taxon>Liliopsida</taxon>
        <taxon>Poales</taxon>
        <taxon>Poaceae</taxon>
        <taxon>PACMAD clade</taxon>
        <taxon>Arundinoideae</taxon>
        <taxon>Arundineae</taxon>
        <taxon>Arundo</taxon>
    </lineage>
</organism>
<proteinExistence type="predicted"/>
<reference evidence="1" key="2">
    <citation type="journal article" date="2015" name="Data Brief">
        <title>Shoot transcriptome of the giant reed, Arundo donax.</title>
        <authorList>
            <person name="Barrero R.A."/>
            <person name="Guerrero F.D."/>
            <person name="Moolhuijzen P."/>
            <person name="Goolsby J.A."/>
            <person name="Tidwell J."/>
            <person name="Bellgard S.E."/>
            <person name="Bellgard M.I."/>
        </authorList>
    </citation>
    <scope>NUCLEOTIDE SEQUENCE</scope>
    <source>
        <tissue evidence="1">Shoot tissue taken approximately 20 cm above the soil surface</tissue>
    </source>
</reference>
<dbReference type="EMBL" id="GBRH01232956">
    <property type="protein sequence ID" value="JAD64939.1"/>
    <property type="molecule type" value="Transcribed_RNA"/>
</dbReference>
<evidence type="ECO:0000313" key="1">
    <source>
        <dbReference type="EMBL" id="JAD64939.1"/>
    </source>
</evidence>
<protein>
    <submittedName>
        <fullName evidence="1">Uncharacterized protein</fullName>
    </submittedName>
</protein>